<reference evidence="2 3" key="1">
    <citation type="submission" date="2019-06" db="EMBL/GenBank/DDBJ databases">
        <title>Flavibacter putida gen. nov., sp. nov., a novel marine bacterium of the family Flavobacteriaceae isolated from coastal seawater.</title>
        <authorList>
            <person name="Feng X."/>
        </authorList>
    </citation>
    <scope>NUCLEOTIDE SEQUENCE [LARGE SCALE GENOMIC DNA]</scope>
    <source>
        <strain evidence="2 3">PLHSN227</strain>
    </source>
</reference>
<gene>
    <name evidence="2" type="ORF">FKR84_01185</name>
</gene>
<name>A0A507ZVJ5_9FLAO</name>
<comment type="caution">
    <text evidence="2">The sequence shown here is derived from an EMBL/GenBank/DDBJ whole genome shotgun (WGS) entry which is preliminary data.</text>
</comment>
<dbReference type="RefSeq" id="WP_141420352.1">
    <property type="nucleotide sequence ID" value="NZ_VIAR01000001.1"/>
</dbReference>
<sequence length="152" mass="17972">MLTKIFLGKPQYLFPTYKATRKTIQIANRLYGKAHHKDNVTNAFRHALWNFLIAKKCFAQNNSVEKSVAWAETITNLHEKLMPNKPLPKTMDLHNNFVGRKVFKKHYMLETDEEIIKCFTELIRQAQKVENVKDITKDSLQLVYIEDYENER</sequence>
<protein>
    <submittedName>
        <fullName evidence="2">Wnt family protein</fullName>
    </submittedName>
</protein>
<dbReference type="OrthoDB" id="1496068at2"/>
<dbReference type="Proteomes" id="UP000317169">
    <property type="component" value="Unassembled WGS sequence"/>
</dbReference>
<dbReference type="EMBL" id="VIAR01000001">
    <property type="protein sequence ID" value="TQD40621.1"/>
    <property type="molecule type" value="Genomic_DNA"/>
</dbReference>
<organism evidence="2 3">
    <name type="scientific">Haloflavibacter putidus</name>
    <dbReference type="NCBI Taxonomy" id="2576776"/>
    <lineage>
        <taxon>Bacteria</taxon>
        <taxon>Pseudomonadati</taxon>
        <taxon>Bacteroidota</taxon>
        <taxon>Flavobacteriia</taxon>
        <taxon>Flavobacteriales</taxon>
        <taxon>Flavobacteriaceae</taxon>
        <taxon>Haloflavibacter</taxon>
    </lineage>
</organism>
<evidence type="ECO:0000313" key="3">
    <source>
        <dbReference type="Proteomes" id="UP000317169"/>
    </source>
</evidence>
<evidence type="ECO:0000313" key="2">
    <source>
        <dbReference type="EMBL" id="TQD40621.1"/>
    </source>
</evidence>
<dbReference type="InterPro" id="IPR054246">
    <property type="entry name" value="DUF6973"/>
</dbReference>
<dbReference type="Pfam" id="PF22322">
    <property type="entry name" value="DUF6973"/>
    <property type="match status" value="1"/>
</dbReference>
<evidence type="ECO:0000259" key="1">
    <source>
        <dbReference type="Pfam" id="PF22322"/>
    </source>
</evidence>
<dbReference type="AlphaFoldDB" id="A0A507ZVJ5"/>
<feature type="domain" description="DUF6973" evidence="1">
    <location>
        <begin position="4"/>
        <end position="126"/>
    </location>
</feature>
<proteinExistence type="predicted"/>
<keyword evidence="3" id="KW-1185">Reference proteome</keyword>
<accession>A0A507ZVJ5</accession>